<evidence type="ECO:0000313" key="1">
    <source>
        <dbReference type="EMBL" id="BBH92058.1"/>
    </source>
</evidence>
<protein>
    <submittedName>
        <fullName evidence="1">Uncharacterized protein</fullName>
    </submittedName>
</protein>
<name>A0A455SX07_9CHLR</name>
<sequence>MVTLQVLSAASQPPVIQVQVEGVPFVLTCHLTAAASPHLAVTRLTLVQPGEDQWPAPAERRGTHA</sequence>
<dbReference type="EMBL" id="AP019377">
    <property type="protein sequence ID" value="BBH92058.1"/>
    <property type="molecule type" value="Genomic_DNA"/>
</dbReference>
<dbReference type="AlphaFoldDB" id="A0A455SX07"/>
<accession>A0A455SX07</accession>
<proteinExistence type="predicted"/>
<organism evidence="1">
    <name type="scientific">Thermogemmatispora argillosa</name>
    <dbReference type="NCBI Taxonomy" id="2045280"/>
    <lineage>
        <taxon>Bacteria</taxon>
        <taxon>Bacillati</taxon>
        <taxon>Chloroflexota</taxon>
        <taxon>Ktedonobacteria</taxon>
        <taxon>Thermogemmatisporales</taxon>
        <taxon>Thermogemmatisporaceae</taxon>
        <taxon>Thermogemmatispora</taxon>
    </lineage>
</organism>
<gene>
    <name evidence="1" type="ORF">KTA_02570</name>
</gene>
<reference evidence="1" key="1">
    <citation type="submission" date="2018-12" db="EMBL/GenBank/DDBJ databases">
        <title>Novel natural products biosynthetic potential of the class Ktedonobacteria.</title>
        <authorList>
            <person name="Zheng Y."/>
            <person name="Saitou A."/>
            <person name="Wang C.M."/>
            <person name="Toyoda A."/>
            <person name="Minakuchi Y."/>
            <person name="Sekiguchi Y."/>
            <person name="Ueda K."/>
            <person name="Takano H."/>
            <person name="Sakai Y."/>
            <person name="Yokota A."/>
            <person name="Yabe S."/>
        </authorList>
    </citation>
    <scope>NUCLEOTIDE SEQUENCE</scope>
    <source>
        <strain evidence="1">A3-2</strain>
    </source>
</reference>